<evidence type="ECO:0000259" key="3">
    <source>
        <dbReference type="PROSITE" id="PS51880"/>
    </source>
</evidence>
<dbReference type="CDD" id="cd01668">
    <property type="entry name" value="TGS_RSH"/>
    <property type="match status" value="1"/>
</dbReference>
<protein>
    <submittedName>
        <fullName evidence="4">RelA/SpoT family protein</fullName>
    </submittedName>
</protein>
<dbReference type="PANTHER" id="PTHR21262">
    <property type="entry name" value="GUANOSINE-3',5'-BIS DIPHOSPHATE 3'-PYROPHOSPHOHYDROLASE"/>
    <property type="match status" value="1"/>
</dbReference>
<comment type="function">
    <text evidence="1">In eubacteria ppGpp (guanosine 3'-diphosphate 5'-diphosphate) is a mediator of the stringent response that coordinates a variety of cellular activities in response to changes in nutritional abundance.</text>
</comment>
<dbReference type="Proteomes" id="UP000017813">
    <property type="component" value="Unassembled WGS sequence"/>
</dbReference>
<dbReference type="STRING" id="641147.HMPREF9021_01246"/>
<evidence type="ECO:0000259" key="2">
    <source>
        <dbReference type="PROSITE" id="PS51831"/>
    </source>
</evidence>
<dbReference type="FunFam" id="1.10.3210.10:FF:000001">
    <property type="entry name" value="GTP pyrophosphokinase RelA"/>
    <property type="match status" value="1"/>
</dbReference>
<feature type="domain" description="HD" evidence="2">
    <location>
        <begin position="59"/>
        <end position="158"/>
    </location>
</feature>
<reference evidence="4 5" key="2">
    <citation type="submission" date="2011-10" db="EMBL/GenBank/DDBJ databases">
        <title>The Genome Sequence of Simonsiella muelleri ATCC 29453.</title>
        <authorList>
            <consortium name="The Broad Institute Genome Sequencing Platform"/>
            <consortium name="The Broad Institute Genome Sequencing Center for Infectious Disease"/>
            <person name="Earl A."/>
            <person name="Ward D."/>
            <person name="Feldgarden M."/>
            <person name="Gevers D."/>
            <person name="Izard J."/>
            <person name="Baranova O.V."/>
            <person name="Blanton J.M."/>
            <person name="Tanner A.C."/>
            <person name="Dewhirst F."/>
            <person name="Young S.K."/>
            <person name="Zeng Q."/>
            <person name="Gargeya S."/>
            <person name="Fitzgerald M."/>
            <person name="Haas B."/>
            <person name="Abouelleil A."/>
            <person name="Alvarado L."/>
            <person name="Arachchi H.M."/>
            <person name="Berlin A."/>
            <person name="Brown A."/>
            <person name="Chapman S.B."/>
            <person name="Chen Z."/>
            <person name="Dunbar C."/>
            <person name="Freedman E."/>
            <person name="Gearin G."/>
            <person name="Goldberg J."/>
            <person name="Griggs A."/>
            <person name="Gujja S."/>
            <person name="Heiman D."/>
            <person name="Howarth C."/>
            <person name="Larson L."/>
            <person name="Lui A."/>
            <person name="MacDonald P.J.P."/>
            <person name="Montmayeur A."/>
            <person name="Murphy C."/>
            <person name="Neiman D."/>
            <person name="Pearson M."/>
            <person name="Priest M."/>
            <person name="Roberts A."/>
            <person name="Saif S."/>
            <person name="Shea T."/>
            <person name="Shenoy N."/>
            <person name="Sisk P."/>
            <person name="Stolte C."/>
            <person name="Sykes S."/>
            <person name="Wortman J."/>
            <person name="Nusbaum C."/>
            <person name="Birren B."/>
        </authorList>
    </citation>
    <scope>NUCLEOTIDE SEQUENCE [LARGE SCALE GENOMIC DNA]</scope>
    <source>
        <strain evidence="4 5">ATCC 29453</strain>
    </source>
</reference>
<dbReference type="InterPro" id="IPR003607">
    <property type="entry name" value="HD/PDEase_dom"/>
</dbReference>
<dbReference type="HOGENOM" id="CLU_012300_3_0_4"/>
<dbReference type="InterPro" id="IPR012675">
    <property type="entry name" value="Beta-grasp_dom_sf"/>
</dbReference>
<dbReference type="Gene3D" id="3.30.460.10">
    <property type="entry name" value="Beta Polymerase, domain 2"/>
    <property type="match status" value="1"/>
</dbReference>
<dbReference type="InterPro" id="IPR004095">
    <property type="entry name" value="TGS"/>
</dbReference>
<dbReference type="FunFam" id="3.10.20.30:FF:000002">
    <property type="entry name" value="GTP pyrophosphokinase (RelA/SpoT)"/>
    <property type="match status" value="1"/>
</dbReference>
<accession>V9HCL5</accession>
<comment type="similarity">
    <text evidence="1">Belongs to the relA/spoT family.</text>
</comment>
<feature type="domain" description="TGS" evidence="3">
    <location>
        <begin position="395"/>
        <end position="458"/>
    </location>
</feature>
<dbReference type="PROSITE" id="PS51880">
    <property type="entry name" value="TGS"/>
    <property type="match status" value="1"/>
</dbReference>
<dbReference type="CDD" id="cd05399">
    <property type="entry name" value="NT_Rel-Spo_like"/>
    <property type="match status" value="1"/>
</dbReference>
<dbReference type="SUPFAM" id="SSF81271">
    <property type="entry name" value="TGS-like"/>
    <property type="match status" value="1"/>
</dbReference>
<proteinExistence type="inferred from homology"/>
<dbReference type="RefSeq" id="WP_002641691.1">
    <property type="nucleotide sequence ID" value="NZ_CP019448.1"/>
</dbReference>
<dbReference type="GO" id="GO:0005886">
    <property type="term" value="C:plasma membrane"/>
    <property type="evidence" value="ECO:0007669"/>
    <property type="project" value="TreeGrafter"/>
</dbReference>
<dbReference type="NCBIfam" id="TIGR00691">
    <property type="entry name" value="spoT_relA"/>
    <property type="match status" value="1"/>
</dbReference>
<dbReference type="Gene3D" id="3.10.20.30">
    <property type="match status" value="1"/>
</dbReference>
<dbReference type="PANTHER" id="PTHR21262:SF36">
    <property type="entry name" value="BIFUNCTIONAL (P)PPGPP SYNTHASE_HYDROLASE SPOT"/>
    <property type="match status" value="1"/>
</dbReference>
<dbReference type="AlphaFoldDB" id="V9HCL5"/>
<keyword evidence="5" id="KW-1185">Reference proteome</keyword>
<dbReference type="InterPro" id="IPR004811">
    <property type="entry name" value="RelA/Spo_fam"/>
</dbReference>
<sequence length="632" mass="71292">MNIPTPLAPYDTQYTAPLREQLFQITDYLSAEEREFLEKACAYAFIAHDGTTRKSGEPYITHPISVTIELAKWGMDLETLCAGLMHDVLEDTDITKAEMATVFGNTIATMVDGLSKLEKLQFNNKDELFAESFRKLILAMTKDVRVIVVKLSDRLHNMKTLSGVPKLAKRISTSRETLEVYAPIALRLGMNKVYREMQQIAFENIYPWRYAVIQRAVDEFCYENQQVIDNALKKLQAALDAQNLNARLELTPIRYYSIYKKMKKRKVKLQDVHDIFHLRVILPSELDCYVALGVVHRVYAPQMGRIKDLIAVPNANNYQSLHTVLKVPYGKKNIELALQIRSEQMNTIADYGITAISPNSEYSLRTNRWLQTVSDLNESSTDAFEFLENMKTDLFPADVYVFTPKGEIINLPRGATVIDFAYNVHTKIGNHCMGGKVNGKSMSLRTPLRSGDTVEIITSPYAQPNQTWLNFVVTARARAAIRQYIKTINEEDAKKQGGKLLAHTMQSLLDPSVASSNQVMQLYLEDLKQRGMNIEEVQYKIGTGQILPITVVHKIAELAKKHFGEQAKLGAVLVNQHDSIRINLAKCCRPINGDAVSGVIVSGEGLVVHRDNCPKLLKTTPFSTLSKLRYGN</sequence>
<dbReference type="SMART" id="SM00954">
    <property type="entry name" value="RelA_SpoT"/>
    <property type="match status" value="1"/>
</dbReference>
<reference evidence="4 5" key="1">
    <citation type="submission" date="2010-03" db="EMBL/GenBank/DDBJ databases">
        <authorList>
            <consortium name="The Broad Institute Genome Sequencing Platform"/>
            <person name="Ward D."/>
            <person name="Earl A."/>
            <person name="Feldgarden M."/>
            <person name="Gevers D."/>
            <person name="Young S."/>
            <person name="Zeng Q."/>
            <person name="Koehrsen M."/>
            <person name="Alvarado L."/>
            <person name="Berlin A.M."/>
            <person name="Borenstein D."/>
            <person name="Chapman S.B."/>
            <person name="Chen Z."/>
            <person name="Engels R."/>
            <person name="Freedman E."/>
            <person name="Gellesch M."/>
            <person name="Goldberg J."/>
            <person name="Griggs A."/>
            <person name="Gujja S."/>
            <person name="Heilman E.R."/>
            <person name="Heiman D.I."/>
            <person name="Hepburn T.A."/>
            <person name="Howarth C."/>
            <person name="Jen D."/>
            <person name="Larson L."/>
            <person name="Mehta T."/>
            <person name="Park D."/>
            <person name="Pearson M."/>
            <person name="Richards J."/>
            <person name="Roberts A."/>
            <person name="Saif S."/>
            <person name="Shea T.D."/>
            <person name="Shenoy N."/>
            <person name="Sisk P."/>
            <person name="Stolte C."/>
            <person name="Sykes S.N."/>
            <person name="Walk T."/>
            <person name="White J."/>
            <person name="Yandava C."/>
            <person name="Izard J."/>
            <person name="Baranova O.V."/>
            <person name="Blanton J.M."/>
            <person name="Tanner A.C."/>
            <person name="Dewhirst F."/>
            <person name="Haas B."/>
            <person name="Nusbaum C."/>
            <person name="Birren B."/>
        </authorList>
    </citation>
    <scope>NUCLEOTIDE SEQUENCE [LARGE SCALE GENOMIC DNA]</scope>
    <source>
        <strain evidence="4 5">ATCC 29453</strain>
    </source>
</reference>
<evidence type="ECO:0000313" key="5">
    <source>
        <dbReference type="Proteomes" id="UP000017813"/>
    </source>
</evidence>
<dbReference type="PROSITE" id="PS51831">
    <property type="entry name" value="HD"/>
    <property type="match status" value="1"/>
</dbReference>
<comment type="caution">
    <text evidence="4">The sequence shown here is derived from an EMBL/GenBank/DDBJ whole genome shotgun (WGS) entry which is preliminary data.</text>
</comment>
<evidence type="ECO:0000256" key="1">
    <source>
        <dbReference type="RuleBase" id="RU003847"/>
    </source>
</evidence>
<dbReference type="InterPro" id="IPR006674">
    <property type="entry name" value="HD_domain"/>
</dbReference>
<dbReference type="SUPFAM" id="SSF109604">
    <property type="entry name" value="HD-domain/PDEase-like"/>
    <property type="match status" value="1"/>
</dbReference>
<dbReference type="OrthoDB" id="9805041at2"/>
<dbReference type="InterPro" id="IPR033655">
    <property type="entry name" value="TGS_RelA/SpoT"/>
</dbReference>
<dbReference type="InterPro" id="IPR043519">
    <property type="entry name" value="NT_sf"/>
</dbReference>
<dbReference type="Gene3D" id="1.10.3210.10">
    <property type="entry name" value="Hypothetical protein af1432"/>
    <property type="match status" value="1"/>
</dbReference>
<dbReference type="SMART" id="SM00471">
    <property type="entry name" value="HDc"/>
    <property type="match status" value="1"/>
</dbReference>
<dbReference type="CDD" id="cd00077">
    <property type="entry name" value="HDc"/>
    <property type="match status" value="1"/>
</dbReference>
<evidence type="ECO:0000313" key="4">
    <source>
        <dbReference type="EMBL" id="EFG31018.1"/>
    </source>
</evidence>
<dbReference type="eggNOG" id="COG0317">
    <property type="taxonomic scope" value="Bacteria"/>
</dbReference>
<dbReference type="KEGG" id="smur:BWP33_04805"/>
<gene>
    <name evidence="4" type="ORF">HMPREF9021_01246</name>
</gene>
<name>V9HCL5_9NEIS</name>
<organism evidence="4 5">
    <name type="scientific">Simonsiella muelleri ATCC 29453</name>
    <dbReference type="NCBI Taxonomy" id="641147"/>
    <lineage>
        <taxon>Bacteria</taxon>
        <taxon>Pseudomonadati</taxon>
        <taxon>Pseudomonadota</taxon>
        <taxon>Betaproteobacteria</taxon>
        <taxon>Neisseriales</taxon>
        <taxon>Neisseriaceae</taxon>
        <taxon>Simonsiella</taxon>
    </lineage>
</organism>
<dbReference type="GO" id="GO:0042594">
    <property type="term" value="P:response to starvation"/>
    <property type="evidence" value="ECO:0007669"/>
    <property type="project" value="TreeGrafter"/>
</dbReference>
<dbReference type="GO" id="GO:0015969">
    <property type="term" value="P:guanosine tetraphosphate metabolic process"/>
    <property type="evidence" value="ECO:0007669"/>
    <property type="project" value="InterPro"/>
</dbReference>
<dbReference type="InterPro" id="IPR012676">
    <property type="entry name" value="TGS-like"/>
</dbReference>
<dbReference type="EMBL" id="ADCY02000022">
    <property type="protein sequence ID" value="EFG31018.1"/>
    <property type="molecule type" value="Genomic_DNA"/>
</dbReference>
<dbReference type="InterPro" id="IPR007685">
    <property type="entry name" value="RelA_SpoT"/>
</dbReference>
<dbReference type="GO" id="GO:0008728">
    <property type="term" value="F:GTP diphosphokinase activity"/>
    <property type="evidence" value="ECO:0007669"/>
    <property type="project" value="TreeGrafter"/>
</dbReference>
<dbReference type="SUPFAM" id="SSF81301">
    <property type="entry name" value="Nucleotidyltransferase"/>
    <property type="match status" value="1"/>
</dbReference>
<dbReference type="Pfam" id="PF04607">
    <property type="entry name" value="RelA_SpoT"/>
    <property type="match status" value="1"/>
</dbReference>
<dbReference type="Pfam" id="PF02824">
    <property type="entry name" value="TGS"/>
    <property type="match status" value="1"/>
</dbReference>
<dbReference type="GO" id="GO:0008893">
    <property type="term" value="F:guanosine-3',5'-bis(diphosphate) 3'-diphosphatase activity"/>
    <property type="evidence" value="ECO:0007669"/>
    <property type="project" value="TreeGrafter"/>
</dbReference>
<dbReference type="Pfam" id="PF13328">
    <property type="entry name" value="HD_4"/>
    <property type="match status" value="1"/>
</dbReference>